<dbReference type="InterPro" id="IPR004629">
    <property type="entry name" value="WecG_TagA_CpsF"/>
</dbReference>
<gene>
    <name evidence="3" type="ORF">UY72_C0070G0002</name>
</gene>
<name>A0A0G1XC07_9BACT</name>
<organism evidence="3 4">
    <name type="scientific">Candidatus Uhrbacteria bacterium GW2011_GWD2_52_7</name>
    <dbReference type="NCBI Taxonomy" id="1618989"/>
    <lineage>
        <taxon>Bacteria</taxon>
        <taxon>Candidatus Uhriibacteriota</taxon>
    </lineage>
</organism>
<proteinExistence type="predicted"/>
<evidence type="ECO:0000313" key="4">
    <source>
        <dbReference type="Proteomes" id="UP000034846"/>
    </source>
</evidence>
<dbReference type="PANTHER" id="PTHR34136">
    <property type="match status" value="1"/>
</dbReference>
<dbReference type="NCBIfam" id="TIGR00696">
    <property type="entry name" value="wecG_tagA_cpsF"/>
    <property type="match status" value="1"/>
</dbReference>
<accession>A0A0G1XC07</accession>
<dbReference type="EMBL" id="LCRD01000070">
    <property type="protein sequence ID" value="KKW28496.1"/>
    <property type="molecule type" value="Genomic_DNA"/>
</dbReference>
<evidence type="ECO:0000256" key="2">
    <source>
        <dbReference type="ARBA" id="ARBA00022679"/>
    </source>
</evidence>
<dbReference type="AlphaFoldDB" id="A0A0G1XC07"/>
<sequence length="294" mass="33060">MIYLVVWLDSFWLVAMTDRVHTVWGVKLDDIDDVALHDRLTQFVNSDRAHIVVTPNPEFLLTARKRDGYKSLLALADLSVPDGVGLQYAIAALSEQRLEHRHMGVDVVEVLAKISVETSSSFVLLGGMHPFLERARQYFATQYPGVSCTAINPGFIPDVDDQPLVSQNVIHQLQVADAKIIAVALGRGRGAGLGKQERFMKELAEKYPSARIIIGVGGAIDYFGSAVSRAPKLWRQYGLEWLWRLGSQPWRVRRICNAVVVFPILIAWDTLRSGQFIPACRRVFREIGLHFRKI</sequence>
<reference evidence="3 4" key="1">
    <citation type="journal article" date="2015" name="Nature">
        <title>rRNA introns, odd ribosomes, and small enigmatic genomes across a large radiation of phyla.</title>
        <authorList>
            <person name="Brown C.T."/>
            <person name="Hug L.A."/>
            <person name="Thomas B.C."/>
            <person name="Sharon I."/>
            <person name="Castelle C.J."/>
            <person name="Singh A."/>
            <person name="Wilkins M.J."/>
            <person name="Williams K.H."/>
            <person name="Banfield J.F."/>
        </authorList>
    </citation>
    <scope>NUCLEOTIDE SEQUENCE [LARGE SCALE GENOMIC DNA]</scope>
</reference>
<protein>
    <submittedName>
        <fullName evidence="3">Glycosyl transferase, WecB/TagA/CpsF family</fullName>
    </submittedName>
</protein>
<keyword evidence="2 3" id="KW-0808">Transferase</keyword>
<dbReference type="Proteomes" id="UP000034846">
    <property type="component" value="Unassembled WGS sequence"/>
</dbReference>
<dbReference type="PANTHER" id="PTHR34136:SF1">
    <property type="entry name" value="UDP-N-ACETYL-D-MANNOSAMINURONIC ACID TRANSFERASE"/>
    <property type="match status" value="1"/>
</dbReference>
<dbReference type="Pfam" id="PF03808">
    <property type="entry name" value="Glyco_tran_WecG"/>
    <property type="match status" value="1"/>
</dbReference>
<dbReference type="CDD" id="cd06533">
    <property type="entry name" value="Glyco_transf_WecG_TagA"/>
    <property type="match status" value="1"/>
</dbReference>
<comment type="caution">
    <text evidence="3">The sequence shown here is derived from an EMBL/GenBank/DDBJ whole genome shotgun (WGS) entry which is preliminary data.</text>
</comment>
<dbReference type="GO" id="GO:0016758">
    <property type="term" value="F:hexosyltransferase activity"/>
    <property type="evidence" value="ECO:0007669"/>
    <property type="project" value="TreeGrafter"/>
</dbReference>
<keyword evidence="1" id="KW-0328">Glycosyltransferase</keyword>
<evidence type="ECO:0000313" key="3">
    <source>
        <dbReference type="EMBL" id="KKW28496.1"/>
    </source>
</evidence>
<evidence type="ECO:0000256" key="1">
    <source>
        <dbReference type="ARBA" id="ARBA00022676"/>
    </source>
</evidence>